<feature type="domain" description="Probable ATP-binding protein BrxC winged helix-turn-helix" evidence="1">
    <location>
        <begin position="810"/>
        <end position="870"/>
    </location>
</feature>
<feature type="domain" description="Probable ATP-binding protein BrxC 4th six-stranded beta-sheet" evidence="2">
    <location>
        <begin position="579"/>
        <end position="733"/>
    </location>
</feature>
<name>A0A1F2P6K8_9EURY</name>
<reference evidence="3" key="1">
    <citation type="submission" date="2016-05" db="EMBL/GenBank/DDBJ databases">
        <title>Microbial consortia oxidize butane by reversing methanogenesis.</title>
        <authorList>
            <person name="Laso-Perez R."/>
            <person name="Richter M."/>
            <person name="Wegener G."/>
            <person name="Musat F."/>
        </authorList>
    </citation>
    <scope>NUCLEOTIDE SEQUENCE [LARGE SCALE GENOMIC DNA]</scope>
    <source>
        <strain evidence="3">BOX1</strain>
    </source>
</reference>
<dbReference type="Pfam" id="PF25796">
    <property type="entry name" value="BREX_BrxC_4th"/>
    <property type="match status" value="1"/>
</dbReference>
<evidence type="ECO:0000259" key="1">
    <source>
        <dbReference type="Pfam" id="PF25791"/>
    </source>
</evidence>
<evidence type="ECO:0000259" key="2">
    <source>
        <dbReference type="Pfam" id="PF25796"/>
    </source>
</evidence>
<dbReference type="InterPro" id="IPR058036">
    <property type="entry name" value="BREX_BrxC_4th"/>
</dbReference>
<keyword evidence="4" id="KW-1185">Reference proteome</keyword>
<dbReference type="Proteomes" id="UP000185779">
    <property type="component" value="Unassembled WGS sequence"/>
</dbReference>
<dbReference type="NCBIfam" id="NF033441">
    <property type="entry name" value="BREX_BrxC"/>
    <property type="match status" value="1"/>
</dbReference>
<evidence type="ECO:0000313" key="4">
    <source>
        <dbReference type="Proteomes" id="UP000185779"/>
    </source>
</evidence>
<dbReference type="EMBL" id="LYOR01000001">
    <property type="protein sequence ID" value="OFV66969.1"/>
    <property type="molecule type" value="Genomic_DNA"/>
</dbReference>
<comment type="caution">
    <text evidence="3">The sequence shown here is derived from an EMBL/GenBank/DDBJ whole genome shotgun (WGS) entry which is preliminary data.</text>
</comment>
<proteinExistence type="predicted"/>
<organism evidence="3 4">
    <name type="scientific">Candidatus Syntropharchaeum butanivorans</name>
    <dbReference type="NCBI Taxonomy" id="1839936"/>
    <lineage>
        <taxon>Archaea</taxon>
        <taxon>Methanobacteriati</taxon>
        <taxon>Methanobacteriota</taxon>
        <taxon>Stenosarchaea group</taxon>
        <taxon>Methanomicrobia</taxon>
        <taxon>Methanosarcinales</taxon>
        <taxon>ANME-2 cluster</taxon>
        <taxon>Candidatus Syntropharchaeum</taxon>
    </lineage>
</organism>
<dbReference type="InterPro" id="IPR047679">
    <property type="entry name" value="BREX_BrxC"/>
</dbReference>
<evidence type="ECO:0000313" key="3">
    <source>
        <dbReference type="EMBL" id="OFV66969.1"/>
    </source>
</evidence>
<accession>A0A1F2P6K8</accession>
<gene>
    <name evidence="3" type="ORF">SBU_000262</name>
</gene>
<dbReference type="Pfam" id="PF25791">
    <property type="entry name" value="WHD_BREX_BrxC"/>
    <property type="match status" value="1"/>
</dbReference>
<dbReference type="InterPro" id="IPR058038">
    <property type="entry name" value="BREX_BrxC_wHTH"/>
</dbReference>
<dbReference type="AlphaFoldDB" id="A0A1F2P6K8"/>
<protein>
    <submittedName>
        <fullName evidence="3">ATPase</fullName>
    </submittedName>
</protein>
<dbReference type="InterPro" id="IPR027417">
    <property type="entry name" value="P-loop_NTPase"/>
</dbReference>
<sequence>MKVWPDLLEKDPYREIISVVKVNDHRPEIVWTELEEYVPTDEVKNYFRKFVEEFIESRRGPSENVCVWISGFFGSGKSHFLKVLGYLLENRRILTPNGLEIDSTQYLANKLGLQNLAPLLTKEFRTKVLFINLLDYDHAVDPTISRLVYRKLMEEKGFSDKIWVSMWEEELQRMGVHDKFKQWVEKEVGKVWEEARKLHAERILKRALTVFMESLYPEEKDAEKAIEESKKTEIEPSFVVRKLKEFAEGIDRNKGRIIVLLDEVGLYIGDDKNRLTDLNALAEQVVKEGEGKVWLIATAQEALPEMVERLTAEKHILEWLRDRFRLQLLLTPKGVERVVSERMLKKKVGAIDQLKEFYQRNAGKILQVLALKQTKQIIEINEGNFIRFYPFYPYSVSLLQEISRALVRSIEDARKLSARERSMLKIVHAILRGEGKINAVVEKQLGFFVTFDVLYDAISQDLRFIKSDYHNIIDNEIGKIGEVDGVKASSVAKALFLLQNIEEKVPTTLDNLSAVLFSDIDCDINIHKEAIKNCLEKLKEYGWVVEEDGKYRLLTYEEHNIERIIKENLPRPGEKQRFVREILEEKLGKFKFTHGKSNRPFEVKITIDGEDITKEGNLKVVLYTPLSGKDESEVEIESINNPNTVFWLAGTDSEFDRVLERTIALGKTINQLRSSVATETQKMYLKSLQEEHETNKNDKLPRLLEAIFRKGVIYVNGVKGTPTNGNIDKTLEAKLKPIASELYSEFIDIRLKDEECAKILDWQPGTRVPDEYVNLGIIVNNSLNASSKIPSLVLNKLKYRRNYGLPRIGKDLINDFEKPPYGWDPKIVRLAVATLFKAGKISVLWNNREYTTASPELFRVFSKISEFNRANFDLLPEVDWRKSSELISIIFGEIGGDTFEKTAEKVDEVAKRWLEETKRLEVRIKDNELPKSIQKSVSEFLKDVDEIVRAGDPNTKLRRFLESKESLKKNFKSVKKLQQFDFSSFRKLKRFAENPTVSVEFSGELKKRFDNLMKIIGSEEVLDRLDEARADYGILLEEFKKKYRETHSVFAKGVGKAIEEVKNHKAFEIEAEKAEEKLERLSSLLCDEIDFDEDSLLCRNCRRPLTALNEILIEKTKKDVLRELDLLLSEEEKKKGKKEGYEPYKRRRIVKIDEIDEVIYELKDHFKSYRGEIEIEINAKPRGG</sequence>
<dbReference type="PATRIC" id="fig|1839936.3.peg.263"/>
<dbReference type="STRING" id="1839936.SBU_000262"/>
<dbReference type="SUPFAM" id="SSF52540">
    <property type="entry name" value="P-loop containing nucleoside triphosphate hydrolases"/>
    <property type="match status" value="1"/>
</dbReference>